<sequence length="276" mass="31165">MTFQPKPLNPNRSVRHFYGSEMRRLRVEAGMSLAGLAEILKYSKPHLGRIETAESMIPEGLSEKLDAAFGTDGHFTRLYELARHEVHPDKYRRYLNFEARAEVVQEWSESLVPGLLQTEAYARALLRAGASAATEEEIEQRVAARMSRHQRLLGGKPLHVWAICDESVIWRQIGGPEVMSEQLAKLSALVDTPNSKIQILPFRHGAHRLSGGALTLLSVPGSYTVAYEEGIDVGHLYEELWSVQERQRAYDELRAYALRPEESARLIRTAMEVCEA</sequence>
<dbReference type="InterPro" id="IPR043917">
    <property type="entry name" value="DUF5753"/>
</dbReference>
<dbReference type="Pfam" id="PF13560">
    <property type="entry name" value="HTH_31"/>
    <property type="match status" value="1"/>
</dbReference>
<dbReference type="PROSITE" id="PS50943">
    <property type="entry name" value="HTH_CROC1"/>
    <property type="match status" value="1"/>
</dbReference>
<dbReference type="InterPro" id="IPR010982">
    <property type="entry name" value="Lambda_DNA-bd_dom_sf"/>
</dbReference>
<dbReference type="SMART" id="SM00530">
    <property type="entry name" value="HTH_XRE"/>
    <property type="match status" value="1"/>
</dbReference>
<organism evidence="2 3">
    <name type="scientific">Streptomyces lonegramiae</name>
    <dbReference type="NCBI Taxonomy" id="3075524"/>
    <lineage>
        <taxon>Bacteria</taxon>
        <taxon>Bacillati</taxon>
        <taxon>Actinomycetota</taxon>
        <taxon>Actinomycetes</taxon>
        <taxon>Kitasatosporales</taxon>
        <taxon>Streptomycetaceae</taxon>
        <taxon>Streptomyces</taxon>
    </lineage>
</organism>
<dbReference type="Pfam" id="PF19054">
    <property type="entry name" value="DUF5753"/>
    <property type="match status" value="1"/>
</dbReference>
<dbReference type="RefSeq" id="WP_311728908.1">
    <property type="nucleotide sequence ID" value="NZ_JAVRFD010000025.1"/>
</dbReference>
<accession>A0ABU2XSA1</accession>
<dbReference type="EMBL" id="JAVRFD010000025">
    <property type="protein sequence ID" value="MDT0548339.1"/>
    <property type="molecule type" value="Genomic_DNA"/>
</dbReference>
<comment type="caution">
    <text evidence="2">The sequence shown here is derived from an EMBL/GenBank/DDBJ whole genome shotgun (WGS) entry which is preliminary data.</text>
</comment>
<dbReference type="Gene3D" id="1.10.260.40">
    <property type="entry name" value="lambda repressor-like DNA-binding domains"/>
    <property type="match status" value="1"/>
</dbReference>
<dbReference type="CDD" id="cd00093">
    <property type="entry name" value="HTH_XRE"/>
    <property type="match status" value="1"/>
</dbReference>
<evidence type="ECO:0000259" key="1">
    <source>
        <dbReference type="PROSITE" id="PS50943"/>
    </source>
</evidence>
<reference evidence="2" key="1">
    <citation type="submission" date="2024-05" db="EMBL/GenBank/DDBJ databases">
        <title>30 novel species of actinomycetes from the DSMZ collection.</title>
        <authorList>
            <person name="Nouioui I."/>
        </authorList>
    </citation>
    <scope>NUCLEOTIDE SEQUENCE</scope>
    <source>
        <strain evidence="2">DSM 41529</strain>
    </source>
</reference>
<protein>
    <submittedName>
        <fullName evidence="2">Helix-turn-helix transcriptional regulator</fullName>
    </submittedName>
</protein>
<feature type="domain" description="HTH cro/C1-type" evidence="1">
    <location>
        <begin position="22"/>
        <end position="75"/>
    </location>
</feature>
<gene>
    <name evidence="2" type="ORF">RND15_37455</name>
</gene>
<evidence type="ECO:0000313" key="3">
    <source>
        <dbReference type="Proteomes" id="UP001180754"/>
    </source>
</evidence>
<keyword evidence="3" id="KW-1185">Reference proteome</keyword>
<name>A0ABU2XSA1_9ACTN</name>
<evidence type="ECO:0000313" key="2">
    <source>
        <dbReference type="EMBL" id="MDT0548339.1"/>
    </source>
</evidence>
<dbReference type="InterPro" id="IPR001387">
    <property type="entry name" value="Cro/C1-type_HTH"/>
</dbReference>
<proteinExistence type="predicted"/>
<dbReference type="Proteomes" id="UP001180754">
    <property type="component" value="Unassembled WGS sequence"/>
</dbReference>
<dbReference type="SUPFAM" id="SSF47413">
    <property type="entry name" value="lambda repressor-like DNA-binding domains"/>
    <property type="match status" value="1"/>
</dbReference>